<keyword evidence="2" id="KW-1133">Transmembrane helix</keyword>
<organism evidence="3 4">
    <name type="scientific">Candidatus Desulfacyla euxinica</name>
    <dbReference type="NCBI Taxonomy" id="2841693"/>
    <lineage>
        <taxon>Bacteria</taxon>
        <taxon>Deltaproteobacteria</taxon>
        <taxon>Candidatus Desulfacyla</taxon>
    </lineage>
</organism>
<evidence type="ECO:0000313" key="3">
    <source>
        <dbReference type="EMBL" id="MBC8179197.1"/>
    </source>
</evidence>
<evidence type="ECO:0000256" key="1">
    <source>
        <dbReference type="SAM" id="Coils"/>
    </source>
</evidence>
<dbReference type="InterPro" id="IPR007813">
    <property type="entry name" value="PilN"/>
</dbReference>
<dbReference type="Proteomes" id="UP000650524">
    <property type="component" value="Unassembled WGS sequence"/>
</dbReference>
<gene>
    <name evidence="3" type="ORF">H8E19_17485</name>
</gene>
<protein>
    <submittedName>
        <fullName evidence="3">PilN domain-containing protein</fullName>
    </submittedName>
</protein>
<accession>A0A8J6T5Z4</accession>
<dbReference type="Pfam" id="PF05137">
    <property type="entry name" value="PilN"/>
    <property type="match status" value="1"/>
</dbReference>
<evidence type="ECO:0000256" key="2">
    <source>
        <dbReference type="SAM" id="Phobius"/>
    </source>
</evidence>
<feature type="coiled-coil region" evidence="1">
    <location>
        <begin position="40"/>
        <end position="84"/>
    </location>
</feature>
<keyword evidence="2" id="KW-0812">Transmembrane</keyword>
<dbReference type="PANTHER" id="PTHR40278">
    <property type="entry name" value="DNA UTILIZATION PROTEIN HOFN"/>
    <property type="match status" value="1"/>
</dbReference>
<dbReference type="AlphaFoldDB" id="A0A8J6T5Z4"/>
<evidence type="ECO:0000313" key="4">
    <source>
        <dbReference type="Proteomes" id="UP000650524"/>
    </source>
</evidence>
<proteinExistence type="predicted"/>
<dbReference type="GO" id="GO:0043107">
    <property type="term" value="P:type IV pilus-dependent motility"/>
    <property type="evidence" value="ECO:0007669"/>
    <property type="project" value="TreeGrafter"/>
</dbReference>
<feature type="transmembrane region" description="Helical" evidence="2">
    <location>
        <begin position="22"/>
        <end position="41"/>
    </location>
</feature>
<dbReference type="InterPro" id="IPR052534">
    <property type="entry name" value="Extracell_DNA_Util/SecSys_Comp"/>
</dbReference>
<name>A0A8J6T5Z4_9DELT</name>
<comment type="caution">
    <text evidence="3">The sequence shown here is derived from an EMBL/GenBank/DDBJ whole genome shotgun (WGS) entry which is preliminary data.</text>
</comment>
<dbReference type="GO" id="GO:0043683">
    <property type="term" value="P:type IV pilus assembly"/>
    <property type="evidence" value="ECO:0007669"/>
    <property type="project" value="TreeGrafter"/>
</dbReference>
<keyword evidence="1" id="KW-0175">Coiled coil</keyword>
<sequence length="200" mass="23371">MIRINLLPYRAARKHENIRRQVSVYFLSVFCLLTLMIYSYMNLNNELVKLKGEETQLRKEMASYAKVTREIARIKSRTKEIQDKFNVIMNLEKQRSGPVRFLEEIAISVPIDRLWLTAISEKRGNLTLKGNAMDHDTVALFMTNLEKTKQITSVDLETTKLQNFPKYKLNTASFVLACKTVFQQDKPEAKPKKGKSRRRR</sequence>
<reference evidence="3 4" key="1">
    <citation type="submission" date="2020-08" db="EMBL/GenBank/DDBJ databases">
        <title>Bridging the membrane lipid divide: bacteria of the FCB group superphylum have the potential to synthesize archaeal ether lipids.</title>
        <authorList>
            <person name="Villanueva L."/>
            <person name="Von Meijenfeldt F.A.B."/>
            <person name="Westbye A.B."/>
            <person name="Yadav S."/>
            <person name="Hopmans E.C."/>
            <person name="Dutilh B.E."/>
            <person name="Sinninghe Damste J.S."/>
        </authorList>
    </citation>
    <scope>NUCLEOTIDE SEQUENCE [LARGE SCALE GENOMIC DNA]</scope>
    <source>
        <strain evidence="3">NIOZ-UU27</strain>
    </source>
</reference>
<dbReference type="PANTHER" id="PTHR40278:SF2">
    <property type="entry name" value="TYPE IV PILUS INNER MEMBRANE COMPONENT PILN"/>
    <property type="match status" value="1"/>
</dbReference>
<keyword evidence="2" id="KW-0472">Membrane</keyword>
<dbReference type="EMBL" id="JACNJD010000358">
    <property type="protein sequence ID" value="MBC8179197.1"/>
    <property type="molecule type" value="Genomic_DNA"/>
</dbReference>